<dbReference type="GO" id="GO:0006412">
    <property type="term" value="P:translation"/>
    <property type="evidence" value="ECO:0007669"/>
    <property type="project" value="UniProtKB-ARBA"/>
</dbReference>
<dbReference type="SMART" id="SM00382">
    <property type="entry name" value="AAA"/>
    <property type="match status" value="2"/>
</dbReference>
<dbReference type="GO" id="GO:0016887">
    <property type="term" value="F:ATP hydrolysis activity"/>
    <property type="evidence" value="ECO:0007669"/>
    <property type="project" value="InterPro"/>
</dbReference>
<evidence type="ECO:0000256" key="3">
    <source>
        <dbReference type="ARBA" id="ARBA00061689"/>
    </source>
</evidence>
<proteinExistence type="inferred from homology"/>
<dbReference type="CDD" id="cd03236">
    <property type="entry name" value="ABC_RNaseL_inhibitor_domain1"/>
    <property type="match status" value="1"/>
</dbReference>
<name>A0A1J0MMR6_9BILA</name>
<dbReference type="PRINTS" id="PR01868">
    <property type="entry name" value="ABCEFAMILY"/>
</dbReference>
<dbReference type="PROSITE" id="PS50893">
    <property type="entry name" value="ABC_TRANSPORTER_2"/>
    <property type="match status" value="2"/>
</dbReference>
<keyword evidence="1" id="KW-0547">Nucleotide-binding</keyword>
<dbReference type="Pfam" id="PF00037">
    <property type="entry name" value="Fer4"/>
    <property type="match status" value="1"/>
</dbReference>
<dbReference type="InterPro" id="IPR034348">
    <property type="entry name" value="RLI_dom_1"/>
</dbReference>
<dbReference type="InterPro" id="IPR013283">
    <property type="entry name" value="RLI1"/>
</dbReference>
<dbReference type="InterPro" id="IPR027417">
    <property type="entry name" value="P-loop_NTPase"/>
</dbReference>
<feature type="domain" description="ABC transporter" evidence="5">
    <location>
        <begin position="80"/>
        <end position="325"/>
    </location>
</feature>
<dbReference type="FunFam" id="3.40.50.300:FF:000152">
    <property type="entry name" value="ATP-binding cassette, sub-family E, member 1"/>
    <property type="match status" value="1"/>
</dbReference>
<reference evidence="7" key="1">
    <citation type="submission" date="2016-04" db="EMBL/GenBank/DDBJ databases">
        <title>ATP-Binding Cassette transporters in monogonont rotifer Brachionus koreanus.</title>
        <authorList>
            <person name="Jeong C.-B."/>
            <person name="Kang H.-M."/>
            <person name="Lee J.-S."/>
        </authorList>
    </citation>
    <scope>NUCLEOTIDE SEQUENCE</scope>
</reference>
<protein>
    <submittedName>
        <fullName evidence="7">ATP-binding cassette transporter subfamily E member 1 protein</fullName>
    </submittedName>
</protein>
<dbReference type="FunFam" id="3.40.50.300:FF:000144">
    <property type="entry name" value="ATP-binding cassette sub-family E member 1"/>
    <property type="match status" value="1"/>
</dbReference>
<dbReference type="EMBL" id="KX134733">
    <property type="protein sequence ID" value="APD26512.1"/>
    <property type="molecule type" value="Genomic_DNA"/>
</dbReference>
<keyword evidence="2 7" id="KW-0067">ATP-binding</keyword>
<dbReference type="Pfam" id="PF04068">
    <property type="entry name" value="Fer4_RLI"/>
    <property type="match status" value="1"/>
</dbReference>
<feature type="domain" description="ABC transporter" evidence="5">
    <location>
        <begin position="347"/>
        <end position="572"/>
    </location>
</feature>
<evidence type="ECO:0000259" key="6">
    <source>
        <dbReference type="PROSITE" id="PS51379"/>
    </source>
</evidence>
<evidence type="ECO:0000259" key="5">
    <source>
        <dbReference type="PROSITE" id="PS50893"/>
    </source>
</evidence>
<dbReference type="PROSITE" id="PS51379">
    <property type="entry name" value="4FE4S_FER_2"/>
    <property type="match status" value="1"/>
</dbReference>
<accession>A0A1J0MMR6</accession>
<dbReference type="Pfam" id="PF00005">
    <property type="entry name" value="ABC_tran"/>
    <property type="match status" value="2"/>
</dbReference>
<dbReference type="SUPFAM" id="SSF52540">
    <property type="entry name" value="P-loop containing nucleoside triphosphate hydrolases"/>
    <property type="match status" value="2"/>
</dbReference>
<dbReference type="GO" id="GO:0060255">
    <property type="term" value="P:regulation of macromolecule metabolic process"/>
    <property type="evidence" value="ECO:0007669"/>
    <property type="project" value="UniProtKB-ARBA"/>
</dbReference>
<dbReference type="InterPro" id="IPR017900">
    <property type="entry name" value="4Fe4S_Fe_S_CS"/>
</dbReference>
<dbReference type="SUPFAM" id="SSF54862">
    <property type="entry name" value="4Fe-4S ferredoxins"/>
    <property type="match status" value="1"/>
</dbReference>
<feature type="compositionally biased region" description="Basic and acidic residues" evidence="4">
    <location>
        <begin position="581"/>
        <end position="598"/>
    </location>
</feature>
<evidence type="ECO:0000313" key="7">
    <source>
        <dbReference type="EMBL" id="APD26512.1"/>
    </source>
</evidence>
<organism evidence="7">
    <name type="scientific">Brachionus koreanus</name>
    <dbReference type="NCBI Taxonomy" id="1199090"/>
    <lineage>
        <taxon>Eukaryota</taxon>
        <taxon>Metazoa</taxon>
        <taxon>Spiralia</taxon>
        <taxon>Gnathifera</taxon>
        <taxon>Rotifera</taxon>
        <taxon>Eurotatoria</taxon>
        <taxon>Monogononta</taxon>
        <taxon>Pseudotrocha</taxon>
        <taxon>Ploima</taxon>
        <taxon>Brachionidae</taxon>
        <taxon>Brachionus</taxon>
    </lineage>
</organism>
<dbReference type="InterPro" id="IPR017896">
    <property type="entry name" value="4Fe4S_Fe-S-bd"/>
</dbReference>
<dbReference type="InterPro" id="IPR003593">
    <property type="entry name" value="AAA+_ATPase"/>
</dbReference>
<dbReference type="AlphaFoldDB" id="A0A1J0MMR6"/>
<dbReference type="GO" id="GO:0005737">
    <property type="term" value="C:cytoplasm"/>
    <property type="evidence" value="ECO:0007669"/>
    <property type="project" value="UniProtKB-ARBA"/>
</dbReference>
<evidence type="ECO:0000256" key="4">
    <source>
        <dbReference type="SAM" id="MobiDB-lite"/>
    </source>
</evidence>
<sequence>MSKINKRELKEQDTLTRIAIVNNDRCKPKKCRQECKKSCPVVRMGKLCIEVAPDSKIAFISEELCIGCGICVKKCPFEAISIINLPSNLEKDTTHRFGPNSFKLHRLPTPRPGQVLGLVGTNGIGKSTALNILAGKLKPNLGKFNNPPDWSDILTFFRGSELQNFFTKILEDNLKAIIKPQYVDQIPRAIKGTVEEILTKRNECEDLDRIIDEYELTGLKTRNIEDLSGGELQRFACAVTCVRKSDIYMFDEPSSYLDVKQRLKAAQLIRELIRQDRYLIVVEHDLSVLDYLSDFICCLYGSPGHYGVVTMPFSVREGINIFLDGFVPTENLRFRETVLSFKVVEKSEEEDIKRLYNYTYPDLAKNLGDFSLEIKGGSFTDSEIVVLLGENGTGKTTLIRMLAGNLNPDGEAEVPKLNISYKPQKISPKFQGTVRQLIHLRIRDAANHPQFNTDVLKPLQIENIIDQEVGNLSGGELQRVALTICLGKPADVYLIDEPSAYLDSEQRLHAAKVIKRFIRNSKKTAFVVEHDFIMATYLADRVIVFEGTPSVKTMASSPQSLLTGMNSFLKSLKITFRRDPENSRPRINKENSVKDVEQKQSGNYFFLE</sequence>
<dbReference type="Gene3D" id="3.40.50.300">
    <property type="entry name" value="P-loop containing nucleotide triphosphate hydrolases"/>
    <property type="match status" value="2"/>
</dbReference>
<dbReference type="GO" id="GO:0005524">
    <property type="term" value="F:ATP binding"/>
    <property type="evidence" value="ECO:0007669"/>
    <property type="project" value="UniProtKB-KW"/>
</dbReference>
<dbReference type="NCBIfam" id="NF009945">
    <property type="entry name" value="PRK13409.1"/>
    <property type="match status" value="1"/>
</dbReference>
<dbReference type="PROSITE" id="PS00198">
    <property type="entry name" value="4FE4S_FER_1"/>
    <property type="match status" value="1"/>
</dbReference>
<evidence type="ECO:0000256" key="2">
    <source>
        <dbReference type="ARBA" id="ARBA00022840"/>
    </source>
</evidence>
<dbReference type="InterPro" id="IPR007209">
    <property type="entry name" value="RNaseL-inhib-like_metal-bd_dom"/>
</dbReference>
<evidence type="ECO:0000256" key="1">
    <source>
        <dbReference type="ARBA" id="ARBA00022741"/>
    </source>
</evidence>
<feature type="domain" description="4Fe-4S ferredoxin-type" evidence="6">
    <location>
        <begin position="56"/>
        <end position="85"/>
    </location>
</feature>
<feature type="region of interest" description="Disordered" evidence="4">
    <location>
        <begin position="581"/>
        <end position="602"/>
    </location>
</feature>
<dbReference type="PANTHER" id="PTHR19248">
    <property type="entry name" value="ATP-BINDING TRANSPORT PROTEIN-RELATED"/>
    <property type="match status" value="1"/>
</dbReference>
<comment type="similarity">
    <text evidence="3">Belongs to the ABC transporter superfamily. ABCE family.</text>
</comment>
<dbReference type="InterPro" id="IPR003439">
    <property type="entry name" value="ABC_transporter-like_ATP-bd"/>
</dbReference>